<feature type="transmembrane region" description="Helical" evidence="5">
    <location>
        <begin position="153"/>
        <end position="172"/>
    </location>
</feature>
<feature type="transmembrane region" description="Helical" evidence="5">
    <location>
        <begin position="240"/>
        <end position="259"/>
    </location>
</feature>
<feature type="transmembrane region" description="Helical" evidence="5">
    <location>
        <begin position="36"/>
        <end position="54"/>
    </location>
</feature>
<feature type="domain" description="EamA" evidence="6">
    <location>
        <begin position="154"/>
        <end position="280"/>
    </location>
</feature>
<organism evidence="7 8">
    <name type="scientific">Pseudodesulfovibrio alkaliphilus</name>
    <dbReference type="NCBI Taxonomy" id="2661613"/>
    <lineage>
        <taxon>Bacteria</taxon>
        <taxon>Pseudomonadati</taxon>
        <taxon>Thermodesulfobacteriota</taxon>
        <taxon>Desulfovibrionia</taxon>
        <taxon>Desulfovibrionales</taxon>
        <taxon>Desulfovibrionaceae</taxon>
    </lineage>
</organism>
<dbReference type="PANTHER" id="PTHR22911:SF6">
    <property type="entry name" value="SOLUTE CARRIER FAMILY 35 MEMBER G1"/>
    <property type="match status" value="1"/>
</dbReference>
<feature type="transmembrane region" description="Helical" evidence="5">
    <location>
        <begin position="211"/>
        <end position="228"/>
    </location>
</feature>
<dbReference type="PANTHER" id="PTHR22911">
    <property type="entry name" value="ACYL-MALONYL CONDENSING ENZYME-RELATED"/>
    <property type="match status" value="1"/>
</dbReference>
<dbReference type="Proteomes" id="UP000461162">
    <property type="component" value="Unassembled WGS sequence"/>
</dbReference>
<feature type="transmembrane region" description="Helical" evidence="5">
    <location>
        <begin position="95"/>
        <end position="115"/>
    </location>
</feature>
<name>A0A7K1KKV1_9BACT</name>
<feature type="transmembrane region" description="Helical" evidence="5">
    <location>
        <begin position="122"/>
        <end position="141"/>
    </location>
</feature>
<comment type="caution">
    <text evidence="7">The sequence shown here is derived from an EMBL/GenBank/DDBJ whole genome shotgun (WGS) entry which is preliminary data.</text>
</comment>
<evidence type="ECO:0000313" key="7">
    <source>
        <dbReference type="EMBL" id="MUM76708.1"/>
    </source>
</evidence>
<dbReference type="Pfam" id="PF00892">
    <property type="entry name" value="EamA"/>
    <property type="match status" value="2"/>
</dbReference>
<dbReference type="InterPro" id="IPR037185">
    <property type="entry name" value="EmrE-like"/>
</dbReference>
<accession>A0A7K1KKV1</accession>
<keyword evidence="3 5" id="KW-1133">Transmembrane helix</keyword>
<feature type="transmembrane region" description="Helical" evidence="5">
    <location>
        <begin position="184"/>
        <end position="205"/>
    </location>
</feature>
<feature type="transmembrane region" description="Helical" evidence="5">
    <location>
        <begin position="66"/>
        <end position="89"/>
    </location>
</feature>
<evidence type="ECO:0000256" key="5">
    <source>
        <dbReference type="SAM" id="Phobius"/>
    </source>
</evidence>
<proteinExistence type="predicted"/>
<reference evidence="7 8" key="1">
    <citation type="submission" date="2019-11" db="EMBL/GenBank/DDBJ databases">
        <title>Pseudodesulfovibrio alkaliphilus, sp. nov., an alkaliphilic sulfate-reducing bacteria from mud volcano of Taman peninsula, Russia.</title>
        <authorList>
            <person name="Frolova A."/>
            <person name="Merkel A.Y."/>
            <person name="Slobodkin A.I."/>
        </authorList>
    </citation>
    <scope>NUCLEOTIDE SEQUENCE [LARGE SCALE GENOMIC DNA]</scope>
    <source>
        <strain evidence="7 8">F-1</strain>
    </source>
</reference>
<dbReference type="AlphaFoldDB" id="A0A7K1KKV1"/>
<evidence type="ECO:0000313" key="8">
    <source>
        <dbReference type="Proteomes" id="UP000461162"/>
    </source>
</evidence>
<keyword evidence="2 5" id="KW-0812">Transmembrane</keyword>
<keyword evidence="4 5" id="KW-0472">Membrane</keyword>
<dbReference type="EMBL" id="WODC01000001">
    <property type="protein sequence ID" value="MUM76708.1"/>
    <property type="molecule type" value="Genomic_DNA"/>
</dbReference>
<dbReference type="GO" id="GO:0016020">
    <property type="term" value="C:membrane"/>
    <property type="evidence" value="ECO:0007669"/>
    <property type="project" value="UniProtKB-SubCell"/>
</dbReference>
<evidence type="ECO:0000259" key="6">
    <source>
        <dbReference type="Pfam" id="PF00892"/>
    </source>
</evidence>
<feature type="transmembrane region" description="Helical" evidence="5">
    <location>
        <begin position="12"/>
        <end position="30"/>
    </location>
</feature>
<evidence type="ECO:0000256" key="4">
    <source>
        <dbReference type="ARBA" id="ARBA00023136"/>
    </source>
</evidence>
<evidence type="ECO:0000256" key="1">
    <source>
        <dbReference type="ARBA" id="ARBA00004141"/>
    </source>
</evidence>
<dbReference type="InterPro" id="IPR000620">
    <property type="entry name" value="EamA_dom"/>
</dbReference>
<dbReference type="SUPFAM" id="SSF103481">
    <property type="entry name" value="Multidrug resistance efflux transporter EmrE"/>
    <property type="match status" value="2"/>
</dbReference>
<feature type="domain" description="EamA" evidence="6">
    <location>
        <begin position="8"/>
        <end position="136"/>
    </location>
</feature>
<comment type="subcellular location">
    <subcellularLocation>
        <location evidence="1">Membrane</location>
        <topology evidence="1">Multi-pass membrane protein</topology>
    </subcellularLocation>
</comment>
<sequence>MRAILTPGMRYMLIGTFFFSVGSLLIKLAGERVPTLEMLFIRGMVGIGFVWFILRRTGVGMLGTRRALLLLRGVIGFAALFAEFYAIIHLPLADATVILFTHPAVVALLAWMVLGERIGPRGLMAVAVSLTGVAVVCRPAFLFGGGPSSLDPLAVTVALCGVVVTSLAILAVRSLARTEHPAVVMLYPPLVITVLSPILASGWVWPTALEWTYLLGIAAFMNAGQYYMTRGYAIESAARISAVTCLEIVFAAFWGASVLGEIPDGWTVAGGALIVAGTIALGRGDEPQPAPDTPTGA</sequence>
<dbReference type="RefSeq" id="WP_155932298.1">
    <property type="nucleotide sequence ID" value="NZ_WODC01000001.1"/>
</dbReference>
<gene>
    <name evidence="7" type="ORF">GKC30_03560</name>
</gene>
<keyword evidence="8" id="KW-1185">Reference proteome</keyword>
<evidence type="ECO:0000256" key="3">
    <source>
        <dbReference type="ARBA" id="ARBA00022989"/>
    </source>
</evidence>
<evidence type="ECO:0000256" key="2">
    <source>
        <dbReference type="ARBA" id="ARBA00022692"/>
    </source>
</evidence>
<protein>
    <submittedName>
        <fullName evidence="7">EamA family transporter</fullName>
    </submittedName>
</protein>